<sequence>MARITPLNLSNFVVQFFLNNLHDVLTVNTRFSSNAILCRRILPNLFWYRRFPKALEQHASALHPGYVYRTAPSPSDPAVAYLLTAAISSSLGSPFGNDKGTEIVQNGYRCTARNETQTAYMVCDTTTAYGGLRPLLALSFGPNNALGTINLTPESSIPMKKYLTKVSPLGSTRSRKFTATDGQEYRWDWRIKDDQEWTCTNTRGYLVAYYNLKTPGEPDYPGSSGCMLTVEQPYLQLVPEMLASLMIMRHIAHYNL</sequence>
<accession>A0A9P3Q0J1</accession>
<keyword evidence="2" id="KW-1185">Reference proteome</keyword>
<dbReference type="Proteomes" id="UP001063166">
    <property type="component" value="Unassembled WGS sequence"/>
</dbReference>
<gene>
    <name evidence="1" type="ORF">LshimejAT787_1900370</name>
</gene>
<proteinExistence type="predicted"/>
<comment type="caution">
    <text evidence="1">The sequence shown here is derived from an EMBL/GenBank/DDBJ whole genome shotgun (WGS) entry which is preliminary data.</text>
</comment>
<dbReference type="EMBL" id="BRPK01000019">
    <property type="protein sequence ID" value="GLB44959.1"/>
    <property type="molecule type" value="Genomic_DNA"/>
</dbReference>
<protein>
    <submittedName>
        <fullName evidence="1">Uncharacterized protein</fullName>
    </submittedName>
</protein>
<evidence type="ECO:0000313" key="1">
    <source>
        <dbReference type="EMBL" id="GLB44959.1"/>
    </source>
</evidence>
<name>A0A9P3Q0J1_LYOSH</name>
<organism evidence="1 2">
    <name type="scientific">Lyophyllum shimeji</name>
    <name type="common">Hon-shimeji</name>
    <name type="synonym">Tricholoma shimeji</name>
    <dbReference type="NCBI Taxonomy" id="47721"/>
    <lineage>
        <taxon>Eukaryota</taxon>
        <taxon>Fungi</taxon>
        <taxon>Dikarya</taxon>
        <taxon>Basidiomycota</taxon>
        <taxon>Agaricomycotina</taxon>
        <taxon>Agaricomycetes</taxon>
        <taxon>Agaricomycetidae</taxon>
        <taxon>Agaricales</taxon>
        <taxon>Tricholomatineae</taxon>
        <taxon>Lyophyllaceae</taxon>
        <taxon>Lyophyllum</taxon>
    </lineage>
</organism>
<reference evidence="1" key="1">
    <citation type="submission" date="2022-07" db="EMBL/GenBank/DDBJ databases">
        <title>The genome of Lyophyllum shimeji provides insight into the initial evolution of ectomycorrhizal fungal genome.</title>
        <authorList>
            <person name="Kobayashi Y."/>
            <person name="Shibata T."/>
            <person name="Hirakawa H."/>
            <person name="Shigenobu S."/>
            <person name="Nishiyama T."/>
            <person name="Yamada A."/>
            <person name="Hasebe M."/>
            <person name="Kawaguchi M."/>
        </authorList>
    </citation>
    <scope>NUCLEOTIDE SEQUENCE</scope>
    <source>
        <strain evidence="1">AT787</strain>
    </source>
</reference>
<evidence type="ECO:0000313" key="2">
    <source>
        <dbReference type="Proteomes" id="UP001063166"/>
    </source>
</evidence>
<dbReference type="AlphaFoldDB" id="A0A9P3Q0J1"/>
<dbReference type="OrthoDB" id="3242031at2759"/>